<keyword evidence="3 6" id="KW-0808">Transferase</keyword>
<dbReference type="PANTHER" id="PTHR12526">
    <property type="entry name" value="GLYCOSYLTRANSFERASE"/>
    <property type="match status" value="1"/>
</dbReference>
<dbReference type="InterPro" id="IPR001296">
    <property type="entry name" value="Glyco_trans_1"/>
</dbReference>
<dbReference type="Proteomes" id="UP000270411">
    <property type="component" value="Chromosome 1"/>
</dbReference>
<keyword evidence="2" id="KW-0328">Glycosyltransferase</keyword>
<dbReference type="EMBL" id="CP033969">
    <property type="protein sequence ID" value="AZG13635.1"/>
    <property type="molecule type" value="Genomic_DNA"/>
</dbReference>
<name>A0A3G8H054_9BURK</name>
<evidence type="ECO:0000256" key="3">
    <source>
        <dbReference type="ARBA" id="ARBA00022679"/>
    </source>
</evidence>
<comment type="similarity">
    <text evidence="1">Belongs to the glycosyltransferase group 1 family. Glycosyltransferase 4 subfamily.</text>
</comment>
<evidence type="ECO:0000256" key="1">
    <source>
        <dbReference type="ARBA" id="ARBA00009481"/>
    </source>
</evidence>
<dbReference type="SUPFAM" id="SSF53756">
    <property type="entry name" value="UDP-Glycosyltransferase/glycogen phosphorylase"/>
    <property type="match status" value="1"/>
</dbReference>
<reference evidence="7" key="1">
    <citation type="submission" date="2018-11" db="EMBL/GenBank/DDBJ databases">
        <title>FDA dAtabase for Regulatory Grade micrObial Sequences (FDA-ARGOS): Supporting development and validation of Infectious Disease Dx tests.</title>
        <authorList>
            <person name="Goldberg B."/>
            <person name="Campos J."/>
            <person name="Tallon L."/>
            <person name="Sadzewicz L."/>
            <person name="Zhao X."/>
            <person name="Vavikolanu K."/>
            <person name="Mehta A."/>
            <person name="Aluvathingal J."/>
            <person name="Nadendla S."/>
            <person name="Geyer C."/>
            <person name="Nandy P."/>
            <person name="Yan Y."/>
            <person name="Sichtig H."/>
        </authorList>
    </citation>
    <scope>NUCLEOTIDE SEQUENCE [LARGE SCALE GENOMIC DNA]</scope>
    <source>
        <strain evidence="7">FDAARGOS_614</strain>
    </source>
</reference>
<proteinExistence type="inferred from homology"/>
<feature type="domain" description="Glycosyltransferase subfamily 4-like N-terminal" evidence="5">
    <location>
        <begin position="20"/>
        <end position="180"/>
    </location>
</feature>
<dbReference type="KEGG" id="cpau:EHF44_09330"/>
<gene>
    <name evidence="6" type="ORF">EHF44_09330</name>
</gene>
<feature type="domain" description="Glycosyl transferase family 1" evidence="4">
    <location>
        <begin position="194"/>
        <end position="343"/>
    </location>
</feature>
<evidence type="ECO:0000313" key="7">
    <source>
        <dbReference type="Proteomes" id="UP000270411"/>
    </source>
</evidence>
<evidence type="ECO:0000256" key="2">
    <source>
        <dbReference type="ARBA" id="ARBA00022676"/>
    </source>
</evidence>
<dbReference type="PANTHER" id="PTHR12526:SF640">
    <property type="entry name" value="COLANIC ACID BIOSYNTHESIS GLYCOSYLTRANSFERASE WCAL-RELATED"/>
    <property type="match status" value="1"/>
</dbReference>
<sequence length="378" mass="40218">MPDLPQDRPRIAYLITNSEIGGAQTHVADLLRAMRGQVDAVLLAGGDGPLFDLARESGIPSIRLAAMDNALSPVKAIGALREVMRALRQAAPDVIHTHSAKASALGRLAGRLLGIPVVYTVHGFAFKPAAPWKQRSVARLAEWLLAPLTTRLICVADAERALAARLPMPAQHIRVIPNGIADVAARAMPAEPLRRIVAVMRLAAPKRADVLIQAFAQANLPACELVIAGDGPQRDALEFLARQVAPGRVRLPGNIDDIPTLLADAQVFMLASDHEGFPLSVLEAMRAGLPVVASDLPGIRHQLDDGECGVLVANDAAAFADALRALADHPDRRATLGTAARQRWEARFGIEPMVRATLAVYREAVSATRPVGTRASAS</sequence>
<evidence type="ECO:0000259" key="5">
    <source>
        <dbReference type="Pfam" id="PF13439"/>
    </source>
</evidence>
<dbReference type="RefSeq" id="WP_124683489.1">
    <property type="nucleotide sequence ID" value="NZ_CP033969.1"/>
</dbReference>
<dbReference type="CDD" id="cd03808">
    <property type="entry name" value="GT4_CapM-like"/>
    <property type="match status" value="1"/>
</dbReference>
<accession>A0A3G8H054</accession>
<dbReference type="AlphaFoldDB" id="A0A3G8H054"/>
<dbReference type="Gene3D" id="3.40.50.2000">
    <property type="entry name" value="Glycogen Phosphorylase B"/>
    <property type="match status" value="2"/>
</dbReference>
<dbReference type="OrthoDB" id="9813211at2"/>
<protein>
    <submittedName>
        <fullName evidence="6">Glycosyltransferase family 1 protein</fullName>
    </submittedName>
</protein>
<dbReference type="InterPro" id="IPR028098">
    <property type="entry name" value="Glyco_trans_4-like_N"/>
</dbReference>
<organism evidence="6 7">
    <name type="scientific">Cupriavidus pauculus</name>
    <dbReference type="NCBI Taxonomy" id="82633"/>
    <lineage>
        <taxon>Bacteria</taxon>
        <taxon>Pseudomonadati</taxon>
        <taxon>Pseudomonadota</taxon>
        <taxon>Betaproteobacteria</taxon>
        <taxon>Burkholderiales</taxon>
        <taxon>Burkholderiaceae</taxon>
        <taxon>Cupriavidus</taxon>
    </lineage>
</organism>
<dbReference type="Pfam" id="PF13439">
    <property type="entry name" value="Glyco_transf_4"/>
    <property type="match status" value="1"/>
</dbReference>
<dbReference type="GO" id="GO:0016757">
    <property type="term" value="F:glycosyltransferase activity"/>
    <property type="evidence" value="ECO:0007669"/>
    <property type="project" value="UniProtKB-KW"/>
</dbReference>
<evidence type="ECO:0000259" key="4">
    <source>
        <dbReference type="Pfam" id="PF00534"/>
    </source>
</evidence>
<evidence type="ECO:0000313" key="6">
    <source>
        <dbReference type="EMBL" id="AZG13635.1"/>
    </source>
</evidence>
<dbReference type="Pfam" id="PF00534">
    <property type="entry name" value="Glycos_transf_1"/>
    <property type="match status" value="1"/>
</dbReference>